<dbReference type="SUPFAM" id="SSF90257">
    <property type="entry name" value="Myosin rod fragments"/>
    <property type="match status" value="1"/>
</dbReference>
<comment type="similarity">
    <text evidence="4">Belongs to the CEP135/TSGA10 family.</text>
</comment>
<evidence type="ECO:0000256" key="1">
    <source>
        <dbReference type="ARBA" id="ARBA00004114"/>
    </source>
</evidence>
<comment type="caution">
    <text evidence="7">The sequence shown here is derived from an EMBL/GenBank/DDBJ whole genome shotgun (WGS) entry which is preliminary data.</text>
</comment>
<evidence type="ECO:0000256" key="4">
    <source>
        <dbReference type="ARBA" id="ARBA00038123"/>
    </source>
</evidence>
<feature type="region of interest" description="Disordered" evidence="6">
    <location>
        <begin position="753"/>
        <end position="807"/>
    </location>
</feature>
<keyword evidence="5" id="KW-0175">Coiled coil</keyword>
<feature type="compositionally biased region" description="Basic and acidic residues" evidence="6">
    <location>
        <begin position="642"/>
        <end position="657"/>
    </location>
</feature>
<dbReference type="EMBL" id="MTSL01000169">
    <property type="protein sequence ID" value="PJF17558.1"/>
    <property type="molecule type" value="Genomic_DNA"/>
</dbReference>
<accession>A0A2H9TII6</accession>
<keyword evidence="3" id="KW-0206">Cytoskeleton</keyword>
<keyword evidence="8" id="KW-1185">Reference proteome</keyword>
<evidence type="ECO:0000313" key="8">
    <source>
        <dbReference type="Proteomes" id="UP000240830"/>
    </source>
</evidence>
<comment type="subcellular location">
    <subcellularLocation>
        <location evidence="1">Cytoplasm</location>
        <location evidence="1">Cytoskeleton</location>
        <location evidence="1">Microtubule organizing center</location>
        <location evidence="1">Centrosome</location>
        <location evidence="1">Centriole</location>
    </subcellularLocation>
</comment>
<feature type="coiled-coil region" evidence="5">
    <location>
        <begin position="221"/>
        <end position="251"/>
    </location>
</feature>
<keyword evidence="2" id="KW-0963">Cytoplasm</keyword>
<dbReference type="STRING" id="1246581.A0A2H9TII6"/>
<gene>
    <name evidence="7" type="ORF">PSACC_02670</name>
</gene>
<dbReference type="AlphaFoldDB" id="A0A2H9TII6"/>
<name>A0A2H9TII6_9FUNG</name>
<dbReference type="Proteomes" id="UP000240830">
    <property type="component" value="Unassembled WGS sequence"/>
</dbReference>
<feature type="coiled-coil region" evidence="5">
    <location>
        <begin position="101"/>
        <end position="142"/>
    </location>
</feature>
<feature type="coiled-coil region" evidence="5">
    <location>
        <begin position="394"/>
        <end position="456"/>
    </location>
</feature>
<organism evidence="7 8">
    <name type="scientific">Paramicrosporidium saccamoebae</name>
    <dbReference type="NCBI Taxonomy" id="1246581"/>
    <lineage>
        <taxon>Eukaryota</taxon>
        <taxon>Fungi</taxon>
        <taxon>Fungi incertae sedis</taxon>
        <taxon>Cryptomycota</taxon>
        <taxon>Cryptomycota incertae sedis</taxon>
        <taxon>Paramicrosporidium</taxon>
    </lineage>
</organism>
<proteinExistence type="inferred from homology"/>
<feature type="region of interest" description="Disordered" evidence="6">
    <location>
        <begin position="642"/>
        <end position="672"/>
    </location>
</feature>
<feature type="compositionally biased region" description="Basic and acidic residues" evidence="6">
    <location>
        <begin position="768"/>
        <end position="787"/>
    </location>
</feature>
<reference evidence="7 8" key="1">
    <citation type="submission" date="2016-10" db="EMBL/GenBank/DDBJ databases">
        <title>The genome of Paramicrosporidium saccamoebae is the missing link in understanding Cryptomycota and Microsporidia evolution.</title>
        <authorList>
            <person name="Quandt C.A."/>
            <person name="Beaudet D."/>
            <person name="Corsaro D."/>
            <person name="Michel R."/>
            <person name="Corradi N."/>
            <person name="James T."/>
        </authorList>
    </citation>
    <scope>NUCLEOTIDE SEQUENCE [LARGE SCALE GENOMIC DNA]</scope>
    <source>
        <strain evidence="7 8">KSL3</strain>
    </source>
</reference>
<dbReference type="Gene3D" id="1.10.287.1490">
    <property type="match status" value="1"/>
</dbReference>
<dbReference type="InterPro" id="IPR051877">
    <property type="entry name" value="Centriole_BasalBody_StrucProt"/>
</dbReference>
<dbReference type="OrthoDB" id="10254663at2759"/>
<evidence type="ECO:0000256" key="2">
    <source>
        <dbReference type="ARBA" id="ARBA00022490"/>
    </source>
</evidence>
<evidence type="ECO:0000256" key="6">
    <source>
        <dbReference type="SAM" id="MobiDB-lite"/>
    </source>
</evidence>
<dbReference type="PANTHER" id="PTHR20544:SF0">
    <property type="entry name" value="NUCLEOPROTEIN TPR_MLP1 DOMAIN-CONTAINING PROTEIN"/>
    <property type="match status" value="1"/>
</dbReference>
<feature type="coiled-coil region" evidence="5">
    <location>
        <begin position="485"/>
        <end position="512"/>
    </location>
</feature>
<protein>
    <submittedName>
        <fullName evidence="7">Uncharacterized protein</fullName>
    </submittedName>
</protein>
<sequence length="914" mass="104304">MMTALNAVDVEHLRRTLNELGYRETVNSDSAPLVHHILTDLKQATHQYTDLLQHYDDLFARWQQENEKSPPNLDITHLSGLDYSMLGMDQAVNDSFILRAVEDARTKIDSLSAEVHGLKQETAKLQSEKEAIQKELQQSQLTAQEFSQLLHGKHGQMDALKVELESQRKKMDVGYLLQLGSLVKSAISMVPDELQSAFSAKASDSPESQISLLSEIVQRIKRDGEAKITKLREALEQVEQYRKERELAEASAIKMKAGISQYQAQIADLNSRLSQREFERTLQSDGELAHTTVNALLESLSAELNTEVCFSSHLSQLVDKLNKRRTEQDQQISQISTQLRECESRTALLETEKADLRSKLEKALTDLSRKDGSSTTTSEVIHNLKQAVLTLEYCGELKAALEQCQIAMANMRRNEEMIRQHVVAQDDEIRNAKVKCEQMSAEKTKLSCRVTELESELVMVKNAFKDKADEGQQSVNNIKSLVLAKEKAELDLKSAKDHVRELEETLLAKRKEKDLLMTTYCRVIKDNERLHADLQKLHDDYVNSKAGDLQSETALKAFQTKIQAQNQDLERLRTQISQSESKVSEFESKLQEAQRAKNRVDDEVRDKSREISSLKGVIQSLERSKRDIAAQMSRFGQQANELRGHLRRVEEERDGLQRHLKSSSMDTPASREVQNRLVNLTMELDQTRSQLRHIEREKDAIAQQLKLEKLRASQMEEMMVEEKSKRLEKESIIAGLENVRGKLKGQLNVLSEEHDKGVSSMRRQMQATRDENERLRREERTFSDHFPRRSTRHVTPSPPDSPVEDEKYHGTEKLKVQNRFLKKHLSDIRNEMKQTLSPGKVLSPDLESSIIALTSEDADESTSPTSDEIVSSNAEIRRRLEHENRLLFKIVDKVKSELMRAGLDTPMSISSSNS</sequence>
<dbReference type="GO" id="GO:0005814">
    <property type="term" value="C:centriole"/>
    <property type="evidence" value="ECO:0007669"/>
    <property type="project" value="UniProtKB-SubCell"/>
</dbReference>
<dbReference type="PANTHER" id="PTHR20544">
    <property type="entry name" value="CENTROSOMAL PROTEIN CEP135"/>
    <property type="match status" value="1"/>
</dbReference>
<evidence type="ECO:0000313" key="7">
    <source>
        <dbReference type="EMBL" id="PJF17558.1"/>
    </source>
</evidence>
<evidence type="ECO:0000256" key="5">
    <source>
        <dbReference type="SAM" id="Coils"/>
    </source>
</evidence>
<evidence type="ECO:0000256" key="3">
    <source>
        <dbReference type="ARBA" id="ARBA00023212"/>
    </source>
</evidence>